<keyword evidence="11 13" id="KW-0234">DNA repair</keyword>
<dbReference type="GO" id="GO:0008821">
    <property type="term" value="F:crossover junction DNA endonuclease activity"/>
    <property type="evidence" value="ECO:0007669"/>
    <property type="project" value="UniProtKB-UniRule"/>
</dbReference>
<evidence type="ECO:0000256" key="7">
    <source>
        <dbReference type="ARBA" id="ARBA00022763"/>
    </source>
</evidence>
<dbReference type="GO" id="GO:0000727">
    <property type="term" value="P:double-strand break repair via break-induced replication"/>
    <property type="evidence" value="ECO:0007669"/>
    <property type="project" value="UniProtKB-UniRule"/>
</dbReference>
<evidence type="ECO:0000256" key="12">
    <source>
        <dbReference type="ARBA" id="ARBA00023242"/>
    </source>
</evidence>
<keyword evidence="9 13" id="KW-0460">Magnesium</keyword>
<evidence type="ECO:0000259" key="14">
    <source>
        <dbReference type="SMART" id="SM00891"/>
    </source>
</evidence>
<reference evidence="15 16" key="1">
    <citation type="journal article" date="2013" name="Curr. Biol.">
        <title>The Genome of the Foraminiferan Reticulomyxa filosa.</title>
        <authorList>
            <person name="Glockner G."/>
            <person name="Hulsmann N."/>
            <person name="Schleicher M."/>
            <person name="Noegel A.A."/>
            <person name="Eichinger L."/>
            <person name="Gallinger C."/>
            <person name="Pawlowski J."/>
            <person name="Sierra R."/>
            <person name="Euteneuer U."/>
            <person name="Pillet L."/>
            <person name="Moustafa A."/>
            <person name="Platzer M."/>
            <person name="Groth M."/>
            <person name="Szafranski K."/>
            <person name="Schliwa M."/>
        </authorList>
    </citation>
    <scope>NUCLEOTIDE SEQUENCE [LARGE SCALE GENOMIC DNA]</scope>
</reference>
<dbReference type="OrthoDB" id="5963188at2759"/>
<proteinExistence type="inferred from homology"/>
<dbReference type="GO" id="GO:0031573">
    <property type="term" value="P:mitotic intra-S DNA damage checkpoint signaling"/>
    <property type="evidence" value="ECO:0007669"/>
    <property type="project" value="TreeGrafter"/>
</dbReference>
<keyword evidence="10 13" id="KW-0233">DNA recombination</keyword>
<keyword evidence="4 13" id="KW-0540">Nuclease</keyword>
<dbReference type="Gene3D" id="1.10.150.670">
    <property type="entry name" value="Crossover junction endonuclease EME1, DNA-binding domain"/>
    <property type="match status" value="1"/>
</dbReference>
<evidence type="ECO:0000256" key="13">
    <source>
        <dbReference type="RuleBase" id="RU369042"/>
    </source>
</evidence>
<dbReference type="AlphaFoldDB" id="X6MIZ5"/>
<dbReference type="InterPro" id="IPR047416">
    <property type="entry name" value="XPF_nuclease_Mus81"/>
</dbReference>
<comment type="caution">
    <text evidence="15">The sequence shown here is derived from an EMBL/GenBank/DDBJ whole genome shotgun (WGS) entry which is preliminary data.</text>
</comment>
<dbReference type="PANTHER" id="PTHR13451">
    <property type="entry name" value="CLASS II CROSSOVER JUNCTION ENDONUCLEASE MUS81"/>
    <property type="match status" value="1"/>
</dbReference>
<comment type="cofactor">
    <cofactor evidence="1 13">
        <name>Mg(2+)</name>
        <dbReference type="ChEBI" id="CHEBI:18420"/>
    </cofactor>
</comment>
<evidence type="ECO:0000256" key="11">
    <source>
        <dbReference type="ARBA" id="ARBA00023204"/>
    </source>
</evidence>
<feature type="domain" description="ERCC4" evidence="14">
    <location>
        <begin position="1"/>
        <end position="115"/>
    </location>
</feature>
<dbReference type="SUPFAM" id="SSF52980">
    <property type="entry name" value="Restriction endonuclease-like"/>
    <property type="match status" value="1"/>
</dbReference>
<evidence type="ECO:0000256" key="1">
    <source>
        <dbReference type="ARBA" id="ARBA00001946"/>
    </source>
</evidence>
<dbReference type="GO" id="GO:0006308">
    <property type="term" value="P:DNA catabolic process"/>
    <property type="evidence" value="ECO:0007669"/>
    <property type="project" value="UniProtKB-UniRule"/>
</dbReference>
<evidence type="ECO:0000256" key="9">
    <source>
        <dbReference type="ARBA" id="ARBA00022842"/>
    </source>
</evidence>
<evidence type="ECO:0000256" key="10">
    <source>
        <dbReference type="ARBA" id="ARBA00023172"/>
    </source>
</evidence>
<dbReference type="CDD" id="cd20074">
    <property type="entry name" value="XPF_nuclease_Mus81"/>
    <property type="match status" value="1"/>
</dbReference>
<dbReference type="GO" id="GO:0005634">
    <property type="term" value="C:nucleus"/>
    <property type="evidence" value="ECO:0007669"/>
    <property type="project" value="UniProtKB-SubCell"/>
</dbReference>
<dbReference type="Pfam" id="PF02732">
    <property type="entry name" value="ERCC4"/>
    <property type="match status" value="1"/>
</dbReference>
<keyword evidence="7 13" id="KW-0227">DNA damage</keyword>
<dbReference type="InterPro" id="IPR011335">
    <property type="entry name" value="Restrct_endonuc-II-like"/>
</dbReference>
<sequence>MLCLNIIFEQKNMFWLHLFLYKKNSNVLVNGDSVNELLKGQNIHCETRSLGVGDYIWILQDKQESKQEWVLNVVIERKRMDDLEKSIHDGRLVEQKLRLINCGIAKKMYLIEGDDRMLADKESGSKRCQQAIADTQIKHSFLIVRTKNHSESCNFLTRMTKLLYQSLEHKQLENVCISFEAFQQSKKAQKFPARFVFVRQLLAVNNVTPLIALSITRVYPTLKCLYDAWEKLNGDICAEKELIHKTVRMGTLDAFLNHCNGDIEMDECLTMFAQYRHFSSFSQKDIPQLAVSLDISEKIWKAFRD</sequence>
<keyword evidence="5 13" id="KW-0479">Metal-binding</keyword>
<dbReference type="GO" id="GO:0048476">
    <property type="term" value="C:Holliday junction resolvase complex"/>
    <property type="evidence" value="ECO:0007669"/>
    <property type="project" value="UniProtKB-UniRule"/>
</dbReference>
<protein>
    <recommendedName>
        <fullName evidence="13">Crossover junction endonuclease MUS81</fullName>
        <ecNumber evidence="13">3.1.22.-</ecNumber>
    </recommendedName>
</protein>
<evidence type="ECO:0000256" key="4">
    <source>
        <dbReference type="ARBA" id="ARBA00022722"/>
    </source>
</evidence>
<keyword evidence="6 13" id="KW-0255">Endonuclease</keyword>
<dbReference type="GO" id="GO:0000712">
    <property type="term" value="P:resolution of meiotic recombination intermediates"/>
    <property type="evidence" value="ECO:0007669"/>
    <property type="project" value="TreeGrafter"/>
</dbReference>
<evidence type="ECO:0000313" key="16">
    <source>
        <dbReference type="Proteomes" id="UP000023152"/>
    </source>
</evidence>
<evidence type="ECO:0000256" key="3">
    <source>
        <dbReference type="ARBA" id="ARBA00010015"/>
    </source>
</evidence>
<dbReference type="Gene3D" id="3.40.50.10130">
    <property type="match status" value="1"/>
</dbReference>
<dbReference type="InterPro" id="IPR033309">
    <property type="entry name" value="Mus81"/>
</dbReference>
<gene>
    <name evidence="15" type="ORF">RFI_24001</name>
</gene>
<keyword evidence="12 13" id="KW-0539">Nucleus</keyword>
<comment type="subcellular location">
    <subcellularLocation>
        <location evidence="2 13">Nucleus</location>
    </subcellularLocation>
</comment>
<dbReference type="PANTHER" id="PTHR13451:SF0">
    <property type="entry name" value="CROSSOVER JUNCTION ENDONUCLEASE MUS81"/>
    <property type="match status" value="1"/>
</dbReference>
<dbReference type="Proteomes" id="UP000023152">
    <property type="component" value="Unassembled WGS sequence"/>
</dbReference>
<dbReference type="EMBL" id="ASPP01020648">
    <property type="protein sequence ID" value="ETO13372.1"/>
    <property type="molecule type" value="Genomic_DNA"/>
</dbReference>
<dbReference type="GO" id="GO:0048257">
    <property type="term" value="F:3'-flap endonuclease activity"/>
    <property type="evidence" value="ECO:0007669"/>
    <property type="project" value="TreeGrafter"/>
</dbReference>
<dbReference type="InterPro" id="IPR006166">
    <property type="entry name" value="ERCC4_domain"/>
</dbReference>
<keyword evidence="16" id="KW-1185">Reference proteome</keyword>
<dbReference type="SMART" id="SM00891">
    <property type="entry name" value="ERCC4"/>
    <property type="match status" value="1"/>
</dbReference>
<evidence type="ECO:0000256" key="6">
    <source>
        <dbReference type="ARBA" id="ARBA00022759"/>
    </source>
</evidence>
<accession>X6MIZ5</accession>
<keyword evidence="8 13" id="KW-0378">Hydrolase</keyword>
<comment type="function">
    <text evidence="13">Interacts with EME1 to form a DNA structure-specific endonuclease with substrate preference for branched DNA structures with a 5'-end at the branch nick. Typical substrates include 3'-flap structures, D-loops, replication forks and nicked Holliday junctions. May be required in mitosis for the processing of stalled or collapsed replication fork intermediates. May be required in meiosis for the repair of meiosis-specific double strand breaks subsequent to single-end invasion (SEI).</text>
</comment>
<evidence type="ECO:0000256" key="5">
    <source>
        <dbReference type="ARBA" id="ARBA00022723"/>
    </source>
</evidence>
<evidence type="ECO:0000313" key="15">
    <source>
        <dbReference type="EMBL" id="ETO13372.1"/>
    </source>
</evidence>
<comment type="subunit">
    <text evidence="13">Interacts with EME1.</text>
</comment>
<evidence type="ECO:0000256" key="2">
    <source>
        <dbReference type="ARBA" id="ARBA00004123"/>
    </source>
</evidence>
<dbReference type="GO" id="GO:0003677">
    <property type="term" value="F:DNA binding"/>
    <property type="evidence" value="ECO:0007669"/>
    <property type="project" value="UniProtKB-UniRule"/>
</dbReference>
<organism evidence="15 16">
    <name type="scientific">Reticulomyxa filosa</name>
    <dbReference type="NCBI Taxonomy" id="46433"/>
    <lineage>
        <taxon>Eukaryota</taxon>
        <taxon>Sar</taxon>
        <taxon>Rhizaria</taxon>
        <taxon>Retaria</taxon>
        <taxon>Foraminifera</taxon>
        <taxon>Monothalamids</taxon>
        <taxon>Reticulomyxidae</taxon>
        <taxon>Reticulomyxa</taxon>
    </lineage>
</organism>
<name>X6MIZ5_RETFI</name>
<comment type="similarity">
    <text evidence="3 13">Belongs to the XPF family.</text>
</comment>
<dbReference type="GO" id="GO:0046872">
    <property type="term" value="F:metal ion binding"/>
    <property type="evidence" value="ECO:0007669"/>
    <property type="project" value="UniProtKB-UniRule"/>
</dbReference>
<evidence type="ECO:0000256" key="8">
    <source>
        <dbReference type="ARBA" id="ARBA00022801"/>
    </source>
</evidence>
<dbReference type="InterPro" id="IPR042530">
    <property type="entry name" value="EME1/EME2_C"/>
</dbReference>
<dbReference type="EC" id="3.1.22.-" evidence="13"/>